<feature type="domain" description="B box-type" evidence="2">
    <location>
        <begin position="62"/>
        <end position="96"/>
    </location>
</feature>
<reference evidence="3" key="1">
    <citation type="submission" date="2018-11" db="EMBL/GenBank/DDBJ databases">
        <authorList>
            <person name="Alioto T."/>
            <person name="Alioto T."/>
        </authorList>
    </citation>
    <scope>NUCLEOTIDE SEQUENCE</scope>
</reference>
<dbReference type="PROSITE" id="PS50119">
    <property type="entry name" value="ZF_BBOX"/>
    <property type="match status" value="2"/>
</dbReference>
<feature type="domain" description="B box-type" evidence="2">
    <location>
        <begin position="5"/>
        <end position="50"/>
    </location>
</feature>
<keyword evidence="1" id="KW-0863">Zinc-finger</keyword>
<protein>
    <recommendedName>
        <fullName evidence="2">B box-type domain-containing protein</fullName>
    </recommendedName>
</protein>
<evidence type="ECO:0000256" key="1">
    <source>
        <dbReference type="PROSITE-ProRule" id="PRU00024"/>
    </source>
</evidence>
<dbReference type="Gene3D" id="3.30.160.60">
    <property type="entry name" value="Classic Zinc Finger"/>
    <property type="match status" value="1"/>
</dbReference>
<dbReference type="SUPFAM" id="SSF101898">
    <property type="entry name" value="NHL repeat"/>
    <property type="match status" value="1"/>
</dbReference>
<dbReference type="InterPro" id="IPR000315">
    <property type="entry name" value="Znf_B-box"/>
</dbReference>
<evidence type="ECO:0000313" key="4">
    <source>
        <dbReference type="Proteomes" id="UP000596742"/>
    </source>
</evidence>
<dbReference type="PANTHER" id="PTHR25462">
    <property type="entry name" value="BONUS, ISOFORM C-RELATED"/>
    <property type="match status" value="1"/>
</dbReference>
<gene>
    <name evidence="3" type="ORF">MGAL_10B037409</name>
</gene>
<comment type="caution">
    <text evidence="3">The sequence shown here is derived from an EMBL/GenBank/DDBJ whole genome shotgun (WGS) entry which is preliminary data.</text>
</comment>
<dbReference type="SUPFAM" id="SSF57845">
    <property type="entry name" value="B-box zinc-binding domain"/>
    <property type="match status" value="1"/>
</dbReference>
<name>A0A8B6FNU4_MYTGA</name>
<dbReference type="AlphaFoldDB" id="A0A8B6FNU4"/>
<dbReference type="PANTHER" id="PTHR25462:SF296">
    <property type="entry name" value="MEIOTIC P26, ISOFORM F"/>
    <property type="match status" value="1"/>
</dbReference>
<dbReference type="Proteomes" id="UP000596742">
    <property type="component" value="Unassembled WGS sequence"/>
</dbReference>
<dbReference type="Pfam" id="PF00643">
    <property type="entry name" value="zf-B_box"/>
    <property type="match status" value="1"/>
</dbReference>
<keyword evidence="1" id="KW-0862">Zinc</keyword>
<dbReference type="InterPro" id="IPR047153">
    <property type="entry name" value="TRIM45/56/19-like"/>
</dbReference>
<dbReference type="Gene3D" id="2.120.10.30">
    <property type="entry name" value="TolB, C-terminal domain"/>
    <property type="match status" value="1"/>
</dbReference>
<evidence type="ECO:0000259" key="2">
    <source>
        <dbReference type="PROSITE" id="PS50119"/>
    </source>
</evidence>
<dbReference type="EMBL" id="UYJE01007076">
    <property type="protein sequence ID" value="VDI51542.1"/>
    <property type="molecule type" value="Genomic_DNA"/>
</dbReference>
<organism evidence="3 4">
    <name type="scientific">Mytilus galloprovincialis</name>
    <name type="common">Mediterranean mussel</name>
    <dbReference type="NCBI Taxonomy" id="29158"/>
    <lineage>
        <taxon>Eukaryota</taxon>
        <taxon>Metazoa</taxon>
        <taxon>Spiralia</taxon>
        <taxon>Lophotrochozoa</taxon>
        <taxon>Mollusca</taxon>
        <taxon>Bivalvia</taxon>
        <taxon>Autobranchia</taxon>
        <taxon>Pteriomorphia</taxon>
        <taxon>Mytilida</taxon>
        <taxon>Mytiloidea</taxon>
        <taxon>Mytilidae</taxon>
        <taxon>Mytilinae</taxon>
        <taxon>Mytilus</taxon>
    </lineage>
</organism>
<dbReference type="InterPro" id="IPR011042">
    <property type="entry name" value="6-blade_b-propeller_TolB-like"/>
</dbReference>
<evidence type="ECO:0000313" key="3">
    <source>
        <dbReference type="EMBL" id="VDI51542.1"/>
    </source>
</evidence>
<proteinExistence type="predicted"/>
<keyword evidence="4" id="KW-1185">Reference proteome</keyword>
<dbReference type="GO" id="GO:0008270">
    <property type="term" value="F:zinc ion binding"/>
    <property type="evidence" value="ECO:0007669"/>
    <property type="project" value="UniProtKB-KW"/>
</dbReference>
<dbReference type="OrthoDB" id="6270329at2759"/>
<keyword evidence="1" id="KW-0479">Metal-binding</keyword>
<sequence length="300" mass="33562">MADDKLRAGCQRLNEDVKAESWCSNCSEHVCQSCARAHESMSPPHKVVPNKEKQQLSPSLLKLSKNCENHPDQKIVLFCGQHDQVICDSCVPVSHQYCKSITSIEKAARDVKDGTAFANLERRLDNLIKVTDNILVKFLDVKTHQKELKIREIETATVPILTYHPLEYESNIAMLIPDLGTITVDNVSVPMVGLDIDQQALESNKVFVITSDGKEHEIYKSPELGEPCGVAVDDRGNVYIAGSESNIIYRISSDGQKHDIVLTAEDGINEPTGLSYNCETRELLLTTFMIQTIFIKYNEQ</sequence>
<accession>A0A8B6FNU4</accession>